<keyword evidence="1" id="KW-0472">Membrane</keyword>
<feature type="transmembrane region" description="Helical" evidence="1">
    <location>
        <begin position="90"/>
        <end position="108"/>
    </location>
</feature>
<evidence type="ECO:0000313" key="3">
    <source>
        <dbReference type="Proteomes" id="UP000735302"/>
    </source>
</evidence>
<dbReference type="Proteomes" id="UP000735302">
    <property type="component" value="Unassembled WGS sequence"/>
</dbReference>
<keyword evidence="3" id="KW-1185">Reference proteome</keyword>
<name>A0AAV4C8I3_9GAST</name>
<proteinExistence type="predicted"/>
<dbReference type="Gene3D" id="1.20.1070.10">
    <property type="entry name" value="Rhodopsin 7-helix transmembrane proteins"/>
    <property type="match status" value="1"/>
</dbReference>
<evidence type="ECO:0000313" key="2">
    <source>
        <dbReference type="EMBL" id="GFO27828.1"/>
    </source>
</evidence>
<accession>A0AAV4C8I3</accession>
<gene>
    <name evidence="2" type="ORF">PoB_005433300</name>
</gene>
<keyword evidence="1" id="KW-1133">Transmembrane helix</keyword>
<comment type="caution">
    <text evidence="2">The sequence shown here is derived from an EMBL/GenBank/DDBJ whole genome shotgun (WGS) entry which is preliminary data.</text>
</comment>
<evidence type="ECO:0000256" key="1">
    <source>
        <dbReference type="SAM" id="Phobius"/>
    </source>
</evidence>
<dbReference type="EMBL" id="BLXT01005966">
    <property type="protein sequence ID" value="GFO27828.1"/>
    <property type="molecule type" value="Genomic_DNA"/>
</dbReference>
<protein>
    <recommendedName>
        <fullName evidence="4">G-protein coupled receptors family 1 profile domain-containing protein</fullName>
    </recommendedName>
</protein>
<sequence>MHRTEKQNTTLRFPTINLASQDSLQLDEDHNYDPPLLIVEARELLNEEQCEIIFLFLLYALHVSNITAIIGNSLNIAVFVKLGFSEPSNISLTALAASDLTCVLLSYYPNLKDNLCHLWRTPASFGILRRDCVHDDFLGRPSAESSHLEKVCHVCQSSMWR</sequence>
<evidence type="ECO:0008006" key="4">
    <source>
        <dbReference type="Google" id="ProtNLM"/>
    </source>
</evidence>
<organism evidence="2 3">
    <name type="scientific">Plakobranchus ocellatus</name>
    <dbReference type="NCBI Taxonomy" id="259542"/>
    <lineage>
        <taxon>Eukaryota</taxon>
        <taxon>Metazoa</taxon>
        <taxon>Spiralia</taxon>
        <taxon>Lophotrochozoa</taxon>
        <taxon>Mollusca</taxon>
        <taxon>Gastropoda</taxon>
        <taxon>Heterobranchia</taxon>
        <taxon>Euthyneura</taxon>
        <taxon>Panpulmonata</taxon>
        <taxon>Sacoglossa</taxon>
        <taxon>Placobranchoidea</taxon>
        <taxon>Plakobranchidae</taxon>
        <taxon>Plakobranchus</taxon>
    </lineage>
</organism>
<keyword evidence="1" id="KW-0812">Transmembrane</keyword>
<reference evidence="2 3" key="1">
    <citation type="journal article" date="2021" name="Elife">
        <title>Chloroplast acquisition without the gene transfer in kleptoplastic sea slugs, Plakobranchus ocellatus.</title>
        <authorList>
            <person name="Maeda T."/>
            <person name="Takahashi S."/>
            <person name="Yoshida T."/>
            <person name="Shimamura S."/>
            <person name="Takaki Y."/>
            <person name="Nagai Y."/>
            <person name="Toyoda A."/>
            <person name="Suzuki Y."/>
            <person name="Arimoto A."/>
            <person name="Ishii H."/>
            <person name="Satoh N."/>
            <person name="Nishiyama T."/>
            <person name="Hasebe M."/>
            <person name="Maruyama T."/>
            <person name="Minagawa J."/>
            <person name="Obokata J."/>
            <person name="Shigenobu S."/>
        </authorList>
    </citation>
    <scope>NUCLEOTIDE SEQUENCE [LARGE SCALE GENOMIC DNA]</scope>
</reference>
<dbReference type="AlphaFoldDB" id="A0AAV4C8I3"/>
<feature type="transmembrane region" description="Helical" evidence="1">
    <location>
        <begin position="52"/>
        <end position="70"/>
    </location>
</feature>